<dbReference type="InterPro" id="IPR045851">
    <property type="entry name" value="AMP-bd_C_sf"/>
</dbReference>
<dbReference type="AlphaFoldDB" id="A0A2D2D619"/>
<dbReference type="PROSITE" id="PS00012">
    <property type="entry name" value="PHOSPHOPANTETHEINE"/>
    <property type="match status" value="1"/>
</dbReference>
<sequence>MNLGADADVVSVVFDENGHGALWPAGMPIPQGWRAAAPACDRAAALAFLERVSPPCERRGAPLADRSIPGRLAALASDGPDRAAIYFDDRVVTRGELDRLAARIAAALTDAGAGAETIVAVALGRSPEAIAAFLGVMRAGAAFLPIDPAYPQEAIAFRLDDSGAHALVTDAAHRERLPPTDGLTMITLDWLPAGAARAPDTLEADRLAYVIYTSGSTGRPKGVAVEHGPLAMHIETTAQAYEMSERSRELHFLSFAFDGAHERWMTPLFVGGSIVLRGDALWTPAETLIAIRAGGVTHAGFPTSYMAALAAWAETMGDPPAVQCYSFGGEAMARATFERTGRALRPRFLINGYGPTETVISPLIWKVEANVGFDEPYAPIGGPVGDRTAHILATDLSPVADGETGELWIGGSGLARGYLNRPASTAQRFLPDPYAKTCGRMYRTGDLARRRPDGAIAFVGREDGQVKIRGFRVELGEIEARLREEPTVAEAVVVRREGRAGPTLAAYVTPRPGRTPEPGRLRARLAGALPAPLVPSRIMALERLPLLPNGKVDRASLPEPGAVGPPPRAPSTETERRVAALWGAVLDLPEVGVDSPFFDLGGDSLSALRLLARLRLAFPGRRLGVADLLGDPTVATLAERLDSGVNGDDGPARIIHLRKGGGQPPLVLFPGLLVSLREYEPLVRRLPSDQPAFGFACASLTEEPEPLPEIDSLAQSYADAIECEVGGRGCAMLGWSWGGVLAYETARRLIGRVRVHFIAMADVCALEPPFAQGSTPPLEADERGRHRERIDAWLVGSPMRARWETLRARMDAETEDCFLRFLSTEPQPLPVDGPLVGSRERVLHTLIDHALQMRALTLQPLDVIIFSFQAERSIAEHKPIIDWRELASQAHVDVAASTDHFDIVLSRSLHERIAELLGHMKGITRRSNFFEVGRSHRLHSTRAP</sequence>
<dbReference type="InterPro" id="IPR009081">
    <property type="entry name" value="PP-bd_ACP"/>
</dbReference>
<dbReference type="NCBIfam" id="TIGR01733">
    <property type="entry name" value="AA-adenyl-dom"/>
    <property type="match status" value="1"/>
</dbReference>
<dbReference type="RefSeq" id="WP_003614476.1">
    <property type="nucleotide sequence ID" value="NZ_ADVE02000001.1"/>
</dbReference>
<dbReference type="InterPro" id="IPR020806">
    <property type="entry name" value="PKS_PP-bd"/>
</dbReference>
<dbReference type="Pfam" id="PF00550">
    <property type="entry name" value="PP-binding"/>
    <property type="match status" value="1"/>
</dbReference>
<protein>
    <submittedName>
        <fullName evidence="4">Thioester reductase</fullName>
    </submittedName>
</protein>
<dbReference type="InterPro" id="IPR000873">
    <property type="entry name" value="AMP-dep_synth/lig_dom"/>
</dbReference>
<dbReference type="InterPro" id="IPR020845">
    <property type="entry name" value="AMP-binding_CS"/>
</dbReference>
<dbReference type="InterPro" id="IPR005153">
    <property type="entry name" value="MbtH-like_dom"/>
</dbReference>
<dbReference type="InterPro" id="IPR025110">
    <property type="entry name" value="AMP-bd_C"/>
</dbReference>
<dbReference type="Proteomes" id="UP000230709">
    <property type="component" value="Chromosome"/>
</dbReference>
<dbReference type="GO" id="GO:0005737">
    <property type="term" value="C:cytoplasm"/>
    <property type="evidence" value="ECO:0007669"/>
    <property type="project" value="TreeGrafter"/>
</dbReference>
<dbReference type="STRING" id="595536.GCA_000178815_03482"/>
<feature type="domain" description="Carrier" evidence="3">
    <location>
        <begin position="569"/>
        <end position="645"/>
    </location>
</feature>
<organism evidence="4 5">
    <name type="scientific">Methylosinus trichosporium (strain ATCC 35070 / NCIMB 11131 / UNIQEM 75 / OB3b)</name>
    <dbReference type="NCBI Taxonomy" id="595536"/>
    <lineage>
        <taxon>Bacteria</taxon>
        <taxon>Pseudomonadati</taxon>
        <taxon>Pseudomonadota</taxon>
        <taxon>Alphaproteobacteria</taxon>
        <taxon>Hyphomicrobiales</taxon>
        <taxon>Methylocystaceae</taxon>
        <taxon>Methylosinus</taxon>
    </lineage>
</organism>
<dbReference type="Pfam" id="PF00975">
    <property type="entry name" value="Thioesterase"/>
    <property type="match status" value="1"/>
</dbReference>
<reference evidence="5" key="1">
    <citation type="submission" date="2017-10" db="EMBL/GenBank/DDBJ databases">
        <title>Completed PacBio SMRT sequence of Methylosinus trichosporium OB3b reveals presence of a third large plasmid.</title>
        <authorList>
            <person name="Charles T.C."/>
            <person name="Lynch M.D.J."/>
            <person name="Heil J.R."/>
            <person name="Cheng J."/>
        </authorList>
    </citation>
    <scope>NUCLEOTIDE SEQUENCE [LARGE SCALE GENOMIC DNA]</scope>
    <source>
        <strain evidence="5">OB3b</strain>
    </source>
</reference>
<dbReference type="PROSITE" id="PS50075">
    <property type="entry name" value="CARRIER"/>
    <property type="match status" value="1"/>
</dbReference>
<dbReference type="GO" id="GO:0044550">
    <property type="term" value="P:secondary metabolite biosynthetic process"/>
    <property type="evidence" value="ECO:0007669"/>
    <property type="project" value="TreeGrafter"/>
</dbReference>
<evidence type="ECO:0000313" key="5">
    <source>
        <dbReference type="Proteomes" id="UP000230709"/>
    </source>
</evidence>
<dbReference type="Gene3D" id="3.90.820.10">
    <property type="entry name" value="Structural Genomics, Unknown Function 30-nov-00 1gh9 Mol_id"/>
    <property type="match status" value="1"/>
</dbReference>
<dbReference type="InterPro" id="IPR029058">
    <property type="entry name" value="AB_hydrolase_fold"/>
</dbReference>
<dbReference type="PANTHER" id="PTHR45527:SF1">
    <property type="entry name" value="FATTY ACID SYNTHASE"/>
    <property type="match status" value="1"/>
</dbReference>
<dbReference type="GO" id="GO:0031177">
    <property type="term" value="F:phosphopantetheine binding"/>
    <property type="evidence" value="ECO:0007669"/>
    <property type="project" value="InterPro"/>
</dbReference>
<dbReference type="InterPro" id="IPR001031">
    <property type="entry name" value="Thioesterase"/>
</dbReference>
<dbReference type="InterPro" id="IPR038020">
    <property type="entry name" value="MbtH-like_sf"/>
</dbReference>
<dbReference type="SUPFAM" id="SSF53474">
    <property type="entry name" value="alpha/beta-Hydrolases"/>
    <property type="match status" value="1"/>
</dbReference>
<dbReference type="InterPro" id="IPR010071">
    <property type="entry name" value="AA_adenyl_dom"/>
</dbReference>
<gene>
    <name evidence="4" type="ORF">CQW49_08335</name>
</gene>
<dbReference type="KEGG" id="mtw:CQW49_08335"/>
<keyword evidence="2" id="KW-0597">Phosphoprotein</keyword>
<dbReference type="Gene3D" id="3.40.50.12780">
    <property type="entry name" value="N-terminal domain of ligase-like"/>
    <property type="match status" value="1"/>
</dbReference>
<dbReference type="Gene3D" id="3.30.300.30">
    <property type="match status" value="1"/>
</dbReference>
<name>A0A2D2D619_METT3</name>
<dbReference type="PROSITE" id="PS00455">
    <property type="entry name" value="AMP_BINDING"/>
    <property type="match status" value="1"/>
</dbReference>
<dbReference type="InterPro" id="IPR036736">
    <property type="entry name" value="ACP-like_sf"/>
</dbReference>
<dbReference type="SUPFAM" id="SSF160582">
    <property type="entry name" value="MbtH-like"/>
    <property type="match status" value="1"/>
</dbReference>
<keyword evidence="1" id="KW-0596">Phosphopantetheine</keyword>
<dbReference type="Gene3D" id="1.10.1200.10">
    <property type="entry name" value="ACP-like"/>
    <property type="match status" value="1"/>
</dbReference>
<dbReference type="SMART" id="SM00923">
    <property type="entry name" value="MbtH"/>
    <property type="match status" value="1"/>
</dbReference>
<evidence type="ECO:0000259" key="3">
    <source>
        <dbReference type="PROSITE" id="PS50075"/>
    </source>
</evidence>
<proteinExistence type="predicted"/>
<dbReference type="InterPro" id="IPR006162">
    <property type="entry name" value="Ppantetheine_attach_site"/>
</dbReference>
<dbReference type="FunFam" id="3.40.50.980:FF:000001">
    <property type="entry name" value="Non-ribosomal peptide synthetase"/>
    <property type="match status" value="1"/>
</dbReference>
<evidence type="ECO:0000256" key="1">
    <source>
        <dbReference type="ARBA" id="ARBA00022450"/>
    </source>
</evidence>
<dbReference type="InterPro" id="IPR042099">
    <property type="entry name" value="ANL_N_sf"/>
</dbReference>
<dbReference type="SMART" id="SM00823">
    <property type="entry name" value="PKS_PP"/>
    <property type="match status" value="1"/>
</dbReference>
<evidence type="ECO:0000256" key="2">
    <source>
        <dbReference type="ARBA" id="ARBA00022553"/>
    </source>
</evidence>
<dbReference type="Gene3D" id="3.40.50.1820">
    <property type="entry name" value="alpha/beta hydrolase"/>
    <property type="match status" value="1"/>
</dbReference>
<dbReference type="GO" id="GO:0043041">
    <property type="term" value="P:amino acid activation for nonribosomal peptide biosynthetic process"/>
    <property type="evidence" value="ECO:0007669"/>
    <property type="project" value="TreeGrafter"/>
</dbReference>
<dbReference type="SUPFAM" id="SSF56801">
    <property type="entry name" value="Acetyl-CoA synthetase-like"/>
    <property type="match status" value="1"/>
</dbReference>
<accession>A0A2D2D619</accession>
<dbReference type="EMBL" id="CP023737">
    <property type="protein sequence ID" value="ATQ70289.1"/>
    <property type="molecule type" value="Genomic_DNA"/>
</dbReference>
<dbReference type="Pfam" id="PF00501">
    <property type="entry name" value="AMP-binding"/>
    <property type="match status" value="1"/>
</dbReference>
<keyword evidence="5" id="KW-1185">Reference proteome</keyword>
<evidence type="ECO:0000313" key="4">
    <source>
        <dbReference type="EMBL" id="ATQ70289.1"/>
    </source>
</evidence>
<dbReference type="PANTHER" id="PTHR45527">
    <property type="entry name" value="NONRIBOSOMAL PEPTIDE SYNTHETASE"/>
    <property type="match status" value="1"/>
</dbReference>
<dbReference type="Pfam" id="PF13193">
    <property type="entry name" value="AMP-binding_C"/>
    <property type="match status" value="1"/>
</dbReference>